<gene>
    <name evidence="2" type="ORF">TSAR_014592</name>
</gene>
<evidence type="ECO:0000256" key="1">
    <source>
        <dbReference type="SAM" id="MobiDB-lite"/>
    </source>
</evidence>
<reference evidence="2 3" key="1">
    <citation type="journal article" date="2017" name="Curr. Biol.">
        <title>The Evolution of Venom by Co-option of Single-Copy Genes.</title>
        <authorList>
            <person name="Martinson E.O."/>
            <person name="Mrinalini"/>
            <person name="Kelkar Y.D."/>
            <person name="Chang C.H."/>
            <person name="Werren J.H."/>
        </authorList>
    </citation>
    <scope>NUCLEOTIDE SEQUENCE [LARGE SCALE GENOMIC DNA]</scope>
    <source>
        <strain evidence="2 3">Alberta</strain>
        <tissue evidence="2">Whole body</tissue>
    </source>
</reference>
<protein>
    <submittedName>
        <fullName evidence="2">Uncharacterized protein</fullName>
    </submittedName>
</protein>
<keyword evidence="3" id="KW-1185">Reference proteome</keyword>
<feature type="compositionally biased region" description="Basic and acidic residues" evidence="1">
    <location>
        <begin position="108"/>
        <end position="123"/>
    </location>
</feature>
<name>A0A232F3S1_9HYME</name>
<dbReference type="Proteomes" id="UP000215335">
    <property type="component" value="Unassembled WGS sequence"/>
</dbReference>
<feature type="region of interest" description="Disordered" evidence="1">
    <location>
        <begin position="87"/>
        <end position="123"/>
    </location>
</feature>
<sequence>MDVAVVDCLFMMNPSRPDRRGKACFGRPVLALMRARSWPFVAALAGVGELRDPDLERCIFDEGEYCTDAGSGEKAVALRSEQAKVEKAAAGSSKSEQLELTPLFTGRSLEKEAQQRRRGDRELARDAAAAVVQQFKDVQGIPTPSSR</sequence>
<dbReference type="AlphaFoldDB" id="A0A232F3S1"/>
<evidence type="ECO:0000313" key="3">
    <source>
        <dbReference type="Proteomes" id="UP000215335"/>
    </source>
</evidence>
<proteinExistence type="predicted"/>
<dbReference type="EMBL" id="NNAY01001050">
    <property type="protein sequence ID" value="OXU25335.1"/>
    <property type="molecule type" value="Genomic_DNA"/>
</dbReference>
<evidence type="ECO:0000313" key="2">
    <source>
        <dbReference type="EMBL" id="OXU25335.1"/>
    </source>
</evidence>
<accession>A0A232F3S1</accession>
<organism evidence="2 3">
    <name type="scientific">Trichomalopsis sarcophagae</name>
    <dbReference type="NCBI Taxonomy" id="543379"/>
    <lineage>
        <taxon>Eukaryota</taxon>
        <taxon>Metazoa</taxon>
        <taxon>Ecdysozoa</taxon>
        <taxon>Arthropoda</taxon>
        <taxon>Hexapoda</taxon>
        <taxon>Insecta</taxon>
        <taxon>Pterygota</taxon>
        <taxon>Neoptera</taxon>
        <taxon>Endopterygota</taxon>
        <taxon>Hymenoptera</taxon>
        <taxon>Apocrita</taxon>
        <taxon>Proctotrupomorpha</taxon>
        <taxon>Chalcidoidea</taxon>
        <taxon>Pteromalidae</taxon>
        <taxon>Pteromalinae</taxon>
        <taxon>Trichomalopsis</taxon>
    </lineage>
</organism>
<comment type="caution">
    <text evidence="2">The sequence shown here is derived from an EMBL/GenBank/DDBJ whole genome shotgun (WGS) entry which is preliminary data.</text>
</comment>